<dbReference type="GO" id="GO:0000160">
    <property type="term" value="P:phosphorelay signal transduction system"/>
    <property type="evidence" value="ECO:0007669"/>
    <property type="project" value="UniProtKB-KW"/>
</dbReference>
<dbReference type="EMBL" id="AP013068">
    <property type="protein sequence ID" value="BAN49726.1"/>
    <property type="molecule type" value="Genomic_DNA"/>
</dbReference>
<protein>
    <submittedName>
        <fullName evidence="4">Histidine phosphotransfer protein HptB</fullName>
    </submittedName>
</protein>
<sequence>MSDIHLDHSVLSALRDVMEDEFPVLLDTFLADSTERLRQIQDSQRLADSQALRLAAHSFKGSCSNMGALLLAGLCKQLEDIAHRDQLADAPALILQIEEEFLIVRALMQEERRGLAG</sequence>
<reference evidence="4 5" key="1">
    <citation type="journal article" date="2013" name="Genome Announc.">
        <title>Complete Genome Sequence of the Carbazole Degrader Pseudomonas resinovorans Strain CA10 (NBRC 106553).</title>
        <authorList>
            <person name="Shintani M."/>
            <person name="Hosoyama A."/>
            <person name="Ohji S."/>
            <person name="Tsuchikane K."/>
            <person name="Takarada H."/>
            <person name="Yamazoe A."/>
            <person name="Fujita N."/>
            <person name="Nojiri H."/>
        </authorList>
    </citation>
    <scope>NUCLEOTIDE SEQUENCE [LARGE SCALE GENOMIC DNA]</scope>
    <source>
        <strain evidence="4 5">NBRC 106553</strain>
    </source>
</reference>
<dbReference type="HOGENOM" id="CLU_157042_1_0_6"/>
<keyword evidence="1" id="KW-0902">Two-component regulatory system</keyword>
<keyword evidence="5" id="KW-1185">Reference proteome</keyword>
<evidence type="ECO:0000313" key="5">
    <source>
        <dbReference type="Proteomes" id="UP000015503"/>
    </source>
</evidence>
<organism evidence="4 5">
    <name type="scientific">Metapseudomonas resinovorans NBRC 106553</name>
    <dbReference type="NCBI Taxonomy" id="1245471"/>
    <lineage>
        <taxon>Bacteria</taxon>
        <taxon>Pseudomonadati</taxon>
        <taxon>Pseudomonadota</taxon>
        <taxon>Gammaproteobacteria</taxon>
        <taxon>Pseudomonadales</taxon>
        <taxon>Pseudomonadaceae</taxon>
        <taxon>Metapseudomonas</taxon>
    </lineage>
</organism>
<gene>
    <name evidence="4" type="primary">hptB</name>
    <name evidence="4" type="ORF">PCA10_39940</name>
</gene>
<evidence type="ECO:0000256" key="1">
    <source>
        <dbReference type="ARBA" id="ARBA00023012"/>
    </source>
</evidence>
<dbReference type="RefSeq" id="WP_016493860.1">
    <property type="nucleotide sequence ID" value="NC_021499.1"/>
</dbReference>
<evidence type="ECO:0000313" key="4">
    <source>
        <dbReference type="EMBL" id="BAN49726.1"/>
    </source>
</evidence>
<name>S6AYB0_METRE</name>
<dbReference type="AlphaFoldDB" id="S6AYB0"/>
<evidence type="ECO:0000259" key="3">
    <source>
        <dbReference type="PROSITE" id="PS50894"/>
    </source>
</evidence>
<dbReference type="eggNOG" id="COG2198">
    <property type="taxonomic scope" value="Bacteria"/>
</dbReference>
<dbReference type="Gene3D" id="1.20.120.160">
    <property type="entry name" value="HPT domain"/>
    <property type="match status" value="1"/>
</dbReference>
<evidence type="ECO:0000256" key="2">
    <source>
        <dbReference type="PROSITE-ProRule" id="PRU00110"/>
    </source>
</evidence>
<dbReference type="SMART" id="SM00073">
    <property type="entry name" value="HPT"/>
    <property type="match status" value="1"/>
</dbReference>
<dbReference type="KEGG" id="pre:PCA10_39940"/>
<proteinExistence type="predicted"/>
<keyword evidence="2" id="KW-0597">Phosphoprotein</keyword>
<accession>S6AYB0</accession>
<dbReference type="Proteomes" id="UP000015503">
    <property type="component" value="Chromosome"/>
</dbReference>
<dbReference type="GO" id="GO:0004672">
    <property type="term" value="F:protein kinase activity"/>
    <property type="evidence" value="ECO:0007669"/>
    <property type="project" value="UniProtKB-ARBA"/>
</dbReference>
<dbReference type="OrthoDB" id="9131849at2"/>
<feature type="modified residue" description="Phosphohistidine" evidence="2">
    <location>
        <position position="57"/>
    </location>
</feature>
<dbReference type="STRING" id="1245471.PCA10_39940"/>
<dbReference type="InterPro" id="IPR008207">
    <property type="entry name" value="Sig_transdc_His_kin_Hpt_dom"/>
</dbReference>
<feature type="domain" description="HPt" evidence="3">
    <location>
        <begin position="18"/>
        <end position="111"/>
    </location>
</feature>
<dbReference type="PROSITE" id="PS50894">
    <property type="entry name" value="HPT"/>
    <property type="match status" value="1"/>
</dbReference>
<dbReference type="PATRIC" id="fig|1245471.3.peg.4036"/>
<dbReference type="InterPro" id="IPR036641">
    <property type="entry name" value="HPT_dom_sf"/>
</dbReference>
<dbReference type="Pfam" id="PF01627">
    <property type="entry name" value="Hpt"/>
    <property type="match status" value="1"/>
</dbReference>
<dbReference type="SUPFAM" id="SSF47226">
    <property type="entry name" value="Histidine-containing phosphotransfer domain, HPT domain"/>
    <property type="match status" value="1"/>
</dbReference>